<dbReference type="PANTHER" id="PTHR35377:SF7">
    <property type="entry name" value="SSL1004 PROTEIN"/>
    <property type="match status" value="1"/>
</dbReference>
<proteinExistence type="inferred from homology"/>
<protein>
    <recommendedName>
        <fullName evidence="2">Antitoxin</fullName>
    </recommendedName>
</protein>
<comment type="caution">
    <text evidence="3">The sequence shown here is derived from an EMBL/GenBank/DDBJ whole genome shotgun (WGS) entry which is preliminary data.</text>
</comment>
<dbReference type="NCBIfam" id="TIGR01552">
    <property type="entry name" value="phd_fam"/>
    <property type="match status" value="1"/>
</dbReference>
<dbReference type="SUPFAM" id="SSF143120">
    <property type="entry name" value="YefM-like"/>
    <property type="match status" value="1"/>
</dbReference>
<sequence length="81" mass="9084">MIKLNIHEAKTHLSEYLAKVEAGETVLLCRRNTPVAEIRALPQRLKEPRPIGLAKGAFQISKSFFEPLPDEVLAAFEGRDL</sequence>
<dbReference type="InterPro" id="IPR006442">
    <property type="entry name" value="Antitoxin_Phd/YefM"/>
</dbReference>
<evidence type="ECO:0000313" key="4">
    <source>
        <dbReference type="Proteomes" id="UP000241436"/>
    </source>
</evidence>
<dbReference type="Proteomes" id="UP000241436">
    <property type="component" value="Unassembled WGS sequence"/>
</dbReference>
<dbReference type="EMBL" id="NVQC01000025">
    <property type="protein sequence ID" value="PTL35355.1"/>
    <property type="molecule type" value="Genomic_DNA"/>
</dbReference>
<dbReference type="OrthoDB" id="9800503at2"/>
<reference evidence="3 4" key="1">
    <citation type="submission" date="2017-09" db="EMBL/GenBank/DDBJ databases">
        <title>Bloom of a denitrifying methanotroph, Candidatus Methylomirabilis limnetica, in a deep stratified lake.</title>
        <authorList>
            <person name="Graf J.S."/>
            <person name="Marchant H.K."/>
            <person name="Tienken D."/>
            <person name="Hach P.F."/>
            <person name="Brand A."/>
            <person name="Schubert C.J."/>
            <person name="Kuypers M.M."/>
            <person name="Milucka J."/>
        </authorList>
    </citation>
    <scope>NUCLEOTIDE SEQUENCE [LARGE SCALE GENOMIC DNA]</scope>
    <source>
        <strain evidence="3 4">Zug</strain>
    </source>
</reference>
<dbReference type="Gene3D" id="3.40.1620.10">
    <property type="entry name" value="YefM-like domain"/>
    <property type="match status" value="1"/>
</dbReference>
<name>A0A2T4TW74_9BACT</name>
<keyword evidence="4" id="KW-1185">Reference proteome</keyword>
<comment type="similarity">
    <text evidence="1 2">Belongs to the phD/YefM antitoxin family.</text>
</comment>
<dbReference type="PANTHER" id="PTHR35377">
    <property type="entry name" value="ANTITOXIN VAPB49-RELATED-RELATED"/>
    <property type="match status" value="1"/>
</dbReference>
<dbReference type="Pfam" id="PF02604">
    <property type="entry name" value="PhdYeFM_antitox"/>
    <property type="match status" value="1"/>
</dbReference>
<evidence type="ECO:0000256" key="1">
    <source>
        <dbReference type="ARBA" id="ARBA00009981"/>
    </source>
</evidence>
<organism evidence="3 4">
    <name type="scientific">Candidatus Methylomirabilis limnetica</name>
    <dbReference type="NCBI Taxonomy" id="2033718"/>
    <lineage>
        <taxon>Bacteria</taxon>
        <taxon>Candidatus Methylomirabilota</taxon>
        <taxon>Candidatus Methylomirabilia</taxon>
        <taxon>Candidatus Methylomirabilales</taxon>
        <taxon>Candidatus Methylomirabilaceae</taxon>
        <taxon>Candidatus Methylomirabilis</taxon>
    </lineage>
</organism>
<reference evidence="4" key="2">
    <citation type="journal article" date="2018" name="Environ. Microbiol.">
        <title>Bloom of a denitrifying methanotroph, 'Candidatus Methylomirabilis limnetica', in a deep stratified lake.</title>
        <authorList>
            <person name="Graf J.S."/>
            <person name="Mayr M.J."/>
            <person name="Marchant H.K."/>
            <person name="Tienken D."/>
            <person name="Hach P.F."/>
            <person name="Brand A."/>
            <person name="Schubert C.J."/>
            <person name="Kuypers M.M."/>
            <person name="Milucka J."/>
        </authorList>
    </citation>
    <scope>NUCLEOTIDE SEQUENCE [LARGE SCALE GENOMIC DNA]</scope>
    <source>
        <strain evidence="4">Zug</strain>
    </source>
</reference>
<comment type="function">
    <text evidence="2">Antitoxin component of a type II toxin-antitoxin (TA) system.</text>
</comment>
<gene>
    <name evidence="3" type="ORF">CLG94_10260</name>
</gene>
<evidence type="ECO:0000313" key="3">
    <source>
        <dbReference type="EMBL" id="PTL35355.1"/>
    </source>
</evidence>
<accession>A0A2T4TW74</accession>
<dbReference type="InterPro" id="IPR051416">
    <property type="entry name" value="phD-YefM_TA_antitoxins"/>
</dbReference>
<dbReference type="InterPro" id="IPR036165">
    <property type="entry name" value="YefM-like_sf"/>
</dbReference>
<dbReference type="AlphaFoldDB" id="A0A2T4TW74"/>
<evidence type="ECO:0000256" key="2">
    <source>
        <dbReference type="RuleBase" id="RU362080"/>
    </source>
</evidence>